<feature type="region of interest" description="Disordered" evidence="1">
    <location>
        <begin position="1"/>
        <end position="41"/>
    </location>
</feature>
<gene>
    <name evidence="2" type="ORF">AVDCRST_MAG76-577</name>
</gene>
<proteinExistence type="predicted"/>
<name>A0A6J4HEU5_9ACTN</name>
<feature type="non-terminal residue" evidence="2">
    <location>
        <position position="1"/>
    </location>
</feature>
<feature type="non-terminal residue" evidence="2">
    <location>
        <position position="41"/>
    </location>
</feature>
<sequence>WVRRRSSGARSTATSTGSDPLRRPRSMPRWPGYGSRPGSRS</sequence>
<dbReference type="AlphaFoldDB" id="A0A6J4HEU5"/>
<evidence type="ECO:0000256" key="1">
    <source>
        <dbReference type="SAM" id="MobiDB-lite"/>
    </source>
</evidence>
<organism evidence="2">
    <name type="scientific">uncultured Acidimicrobiales bacterium</name>
    <dbReference type="NCBI Taxonomy" id="310071"/>
    <lineage>
        <taxon>Bacteria</taxon>
        <taxon>Bacillati</taxon>
        <taxon>Actinomycetota</taxon>
        <taxon>Acidimicrobiia</taxon>
        <taxon>Acidimicrobiales</taxon>
        <taxon>environmental samples</taxon>
    </lineage>
</organism>
<evidence type="ECO:0000313" key="2">
    <source>
        <dbReference type="EMBL" id="CAA9220183.1"/>
    </source>
</evidence>
<accession>A0A6J4HEU5</accession>
<protein>
    <submittedName>
        <fullName evidence="2">Uncharacterized protein</fullName>
    </submittedName>
</protein>
<dbReference type="EMBL" id="CADCSZ010000037">
    <property type="protein sequence ID" value="CAA9220183.1"/>
    <property type="molecule type" value="Genomic_DNA"/>
</dbReference>
<reference evidence="2" key="1">
    <citation type="submission" date="2020-02" db="EMBL/GenBank/DDBJ databases">
        <authorList>
            <person name="Meier V. D."/>
        </authorList>
    </citation>
    <scope>NUCLEOTIDE SEQUENCE</scope>
    <source>
        <strain evidence="2">AVDCRST_MAG76</strain>
    </source>
</reference>
<feature type="compositionally biased region" description="Low complexity" evidence="1">
    <location>
        <begin position="8"/>
        <end position="18"/>
    </location>
</feature>